<keyword evidence="7 8" id="KW-0472">Membrane</keyword>
<dbReference type="GO" id="GO:0016763">
    <property type="term" value="F:pentosyltransferase activity"/>
    <property type="evidence" value="ECO:0007669"/>
    <property type="project" value="TreeGrafter"/>
</dbReference>
<feature type="transmembrane region" description="Helical" evidence="8">
    <location>
        <begin position="86"/>
        <end position="107"/>
    </location>
</feature>
<keyword evidence="5 8" id="KW-0812">Transmembrane</keyword>
<feature type="transmembrane region" description="Helical" evidence="8">
    <location>
        <begin position="275"/>
        <end position="293"/>
    </location>
</feature>
<feature type="transmembrane region" description="Helical" evidence="8">
    <location>
        <begin position="354"/>
        <end position="372"/>
    </location>
</feature>
<evidence type="ECO:0000256" key="1">
    <source>
        <dbReference type="ARBA" id="ARBA00004651"/>
    </source>
</evidence>
<keyword evidence="2" id="KW-1003">Cell membrane</keyword>
<sequence>MIVMLRRHTWLFIVLILALITRGYQLQARFLYSHDNDLASWIVKDIVVDRHLRLIGQLTSSPGIFIGPLFYYLLIPFYLAARMDPVGSLAFSLLVGLATVTSIYWVLNMLFRRPTGSIAALLYSVSFAVSQSEREVVPTTPVFFWSVWFFYAVSRLYSGHKSALYILAVLFALVWHLNLALILLVPVIFPGIFIHRRSYRIRDLILSLVVFVILSAPLLLFEYRHGFIQSRSLVSSLATIGTKSGKVTQKFSRVALYAARNSTAIFFPRADGASLSVYLLPALCLIVIALLALKKVIPSFTPLIIFAWISLYLLFFAAHPIILSEYYLNGLNILWITSVALFLSFLSRLPKTRLLTAIILGLYLGYHLNVFLTSPINKSGYLEKKALVQAIALDSRLHGYPCVAVSYMTNPGYELGYRYFFYLAGLHVNQPKSGSPVYTVVFPHPRANRLDNTFGALGLIMPDYSKYSASEVKTSCSGDNANLTDPMFGFTK</sequence>
<feature type="transmembrane region" description="Helical" evidence="8">
    <location>
        <begin position="164"/>
        <end position="192"/>
    </location>
</feature>
<evidence type="ECO:0000256" key="4">
    <source>
        <dbReference type="ARBA" id="ARBA00022679"/>
    </source>
</evidence>
<dbReference type="GO" id="GO:0005886">
    <property type="term" value="C:plasma membrane"/>
    <property type="evidence" value="ECO:0007669"/>
    <property type="project" value="UniProtKB-SubCell"/>
</dbReference>
<feature type="transmembrane region" description="Helical" evidence="8">
    <location>
        <begin position="328"/>
        <end position="347"/>
    </location>
</feature>
<reference evidence="9 10" key="1">
    <citation type="journal article" date="2016" name="Nat. Commun.">
        <title>Thousands of microbial genomes shed light on interconnected biogeochemical processes in an aquifer system.</title>
        <authorList>
            <person name="Anantharaman K."/>
            <person name="Brown C.T."/>
            <person name="Hug L.A."/>
            <person name="Sharon I."/>
            <person name="Castelle C.J."/>
            <person name="Probst A.J."/>
            <person name="Thomas B.C."/>
            <person name="Singh A."/>
            <person name="Wilkins M.J."/>
            <person name="Karaoz U."/>
            <person name="Brodie E.L."/>
            <person name="Williams K.H."/>
            <person name="Hubbard S.S."/>
            <person name="Banfield J.F."/>
        </authorList>
    </citation>
    <scope>NUCLEOTIDE SEQUENCE [LARGE SCALE GENOMIC DNA]</scope>
</reference>
<organism evidence="9 10">
    <name type="scientific">Candidatus Amesbacteria bacterium RIFOXYD1_FULL_47_9</name>
    <dbReference type="NCBI Taxonomy" id="1797267"/>
    <lineage>
        <taxon>Bacteria</taxon>
        <taxon>Candidatus Amesiibacteriota</taxon>
    </lineage>
</organism>
<dbReference type="Proteomes" id="UP000178579">
    <property type="component" value="Unassembled WGS sequence"/>
</dbReference>
<evidence type="ECO:0000256" key="3">
    <source>
        <dbReference type="ARBA" id="ARBA00022676"/>
    </source>
</evidence>
<keyword evidence="4" id="KW-0808">Transferase</keyword>
<dbReference type="GO" id="GO:0009103">
    <property type="term" value="P:lipopolysaccharide biosynthetic process"/>
    <property type="evidence" value="ECO:0007669"/>
    <property type="project" value="UniProtKB-ARBA"/>
</dbReference>
<dbReference type="AlphaFoldDB" id="A0A1F5A2M7"/>
<evidence type="ECO:0000256" key="8">
    <source>
        <dbReference type="SAM" id="Phobius"/>
    </source>
</evidence>
<proteinExistence type="predicted"/>
<protein>
    <submittedName>
        <fullName evidence="9">Uncharacterized protein</fullName>
    </submittedName>
</protein>
<gene>
    <name evidence="9" type="ORF">A2576_03295</name>
</gene>
<name>A0A1F5A2M7_9BACT</name>
<feature type="transmembrane region" description="Helical" evidence="8">
    <location>
        <begin position="204"/>
        <end position="221"/>
    </location>
</feature>
<dbReference type="EMBL" id="MEXV01000010">
    <property type="protein sequence ID" value="OGD12843.1"/>
    <property type="molecule type" value="Genomic_DNA"/>
</dbReference>
<dbReference type="InterPro" id="IPR050297">
    <property type="entry name" value="LipidA_mod_glycosyltrf_83"/>
</dbReference>
<dbReference type="PANTHER" id="PTHR33908">
    <property type="entry name" value="MANNOSYLTRANSFERASE YKCB-RELATED"/>
    <property type="match status" value="1"/>
</dbReference>
<evidence type="ECO:0000256" key="2">
    <source>
        <dbReference type="ARBA" id="ARBA00022475"/>
    </source>
</evidence>
<evidence type="ECO:0000313" key="10">
    <source>
        <dbReference type="Proteomes" id="UP000178579"/>
    </source>
</evidence>
<feature type="transmembrane region" description="Helical" evidence="8">
    <location>
        <begin position="300"/>
        <end position="322"/>
    </location>
</feature>
<keyword evidence="3" id="KW-0328">Glycosyltransferase</keyword>
<keyword evidence="6 8" id="KW-1133">Transmembrane helix</keyword>
<evidence type="ECO:0000256" key="5">
    <source>
        <dbReference type="ARBA" id="ARBA00022692"/>
    </source>
</evidence>
<accession>A0A1F5A2M7</accession>
<dbReference type="PANTHER" id="PTHR33908:SF11">
    <property type="entry name" value="MEMBRANE PROTEIN"/>
    <property type="match status" value="1"/>
</dbReference>
<evidence type="ECO:0000313" key="9">
    <source>
        <dbReference type="EMBL" id="OGD12843.1"/>
    </source>
</evidence>
<feature type="transmembrane region" description="Helical" evidence="8">
    <location>
        <begin position="52"/>
        <end position="74"/>
    </location>
</feature>
<comment type="caution">
    <text evidence="9">The sequence shown here is derived from an EMBL/GenBank/DDBJ whole genome shotgun (WGS) entry which is preliminary data.</text>
</comment>
<comment type="subcellular location">
    <subcellularLocation>
        <location evidence="1">Cell membrane</location>
        <topology evidence="1">Multi-pass membrane protein</topology>
    </subcellularLocation>
</comment>
<evidence type="ECO:0000256" key="6">
    <source>
        <dbReference type="ARBA" id="ARBA00022989"/>
    </source>
</evidence>
<evidence type="ECO:0000256" key="7">
    <source>
        <dbReference type="ARBA" id="ARBA00023136"/>
    </source>
</evidence>